<keyword evidence="4" id="KW-0663">Pyridoxal phosphate</keyword>
<keyword evidence="7" id="KW-1185">Reference proteome</keyword>
<dbReference type="GO" id="GO:0006526">
    <property type="term" value="P:L-arginine biosynthetic process"/>
    <property type="evidence" value="ECO:0007669"/>
    <property type="project" value="UniProtKB-KW"/>
</dbReference>
<dbReference type="GO" id="GO:0008483">
    <property type="term" value="F:transaminase activity"/>
    <property type="evidence" value="ECO:0007669"/>
    <property type="project" value="UniProtKB-KW"/>
</dbReference>
<protein>
    <submittedName>
        <fullName evidence="6">Aminotransferase class III-fold pyridoxal phosphate-dependent enzyme</fullName>
    </submittedName>
</protein>
<dbReference type="InterPro" id="IPR015422">
    <property type="entry name" value="PyrdxlP-dep_Trfase_small"/>
</dbReference>
<sequence length="900" mass="93752">MTASEVLADLRRQGVTLWADGPDLRFSAPRGVVDAAAVSLLSRHKPELLRLVASPSEAAPEAAPQPPPAALPLRAPAGFSLDDDVLSLAAIPDWVLEDQAPYVRHVSPYKGFLYGRMGLDKTFLRGEGCYLVDADGHRYADCIAQFGAVPFGHDPDPVWDAIVALRRERRPNLVITSISQEAGALAERLLALAPPGLAHAVFSNSGAEAVEAALKLARVATGRTGILSARDGFHGLTLGALSATGRDFFQRGFGAPAAGFNYVPFGDLAAVEAAMAARPGYFAAFIVEPVQGESGILPAPPGYLREAQAICRRHGALLIVDEVQTGLGRTGRLFACEEDGVTPDVMVLAKALGGGLVPVGACLYTREVYRESFDLRHGSTFGGNALACRAAMATLDLLTRDDQALVRHVAAVGRTLRADLDAVQAEFPRLVAAVRGRGLMLGVALDLDQAGRAAGGIISAMQQQGLLLYLVVSYLLNVARIRIAPSFTQGTVLRIEPPLVADEAFCAAVAAGLRRVLAILERGDAGALLAHLIAPGAPIPAEPASPRKAPASPGEAPATAARFAFVVHLLGPSDMHRFDPSFARFTTAQLDGFRRRTAPFVRPFASGALQVRDRAGREAAGELLVIPHTPEELLALPGAEARDLVQRAVDLGAERGAAVIGLGGFSSIVSDGGLALKAPPELRITSGNSLTTWTALAAVERACAARRMPLEGCTVAILGAAGAIGHALARLCPDRAGALLLVGNPRSAQGGLDRLEAIAAACRAASGRPVRATLDLDALAEADVVFTATSAVAPFLRGTQLRRGALICDVSRPKNAMPDLYAERPDLVPVGSGLLRAPAGAALDRLGECGQPDVLVACAAETIVLALSGHRDGHLCGALDLATIEAIGRLATQAGFAVVE</sequence>
<keyword evidence="2" id="KW-0028">Amino-acid biosynthesis</keyword>
<organism evidence="6 7">
    <name type="scientific">Methylobacterium nonmethylotrophicum</name>
    <dbReference type="NCBI Taxonomy" id="1141884"/>
    <lineage>
        <taxon>Bacteria</taxon>
        <taxon>Pseudomonadati</taxon>
        <taxon>Pseudomonadota</taxon>
        <taxon>Alphaproteobacteria</taxon>
        <taxon>Hyphomicrobiales</taxon>
        <taxon>Methylobacteriaceae</taxon>
        <taxon>Methylobacterium</taxon>
    </lineage>
</organism>
<dbReference type="AlphaFoldDB" id="A0A4Z0NRL1"/>
<keyword evidence="2" id="KW-0055">Arginine biosynthesis</keyword>
<evidence type="ECO:0000256" key="1">
    <source>
        <dbReference type="ARBA" id="ARBA00001933"/>
    </source>
</evidence>
<feature type="domain" description="TubC N-terminal docking" evidence="5">
    <location>
        <begin position="5"/>
        <end position="50"/>
    </location>
</feature>
<dbReference type="PANTHER" id="PTHR11986">
    <property type="entry name" value="AMINOTRANSFERASE CLASS III"/>
    <property type="match status" value="1"/>
</dbReference>
<dbReference type="Gene3D" id="3.40.640.10">
    <property type="entry name" value="Type I PLP-dependent aspartate aminotransferase-like (Major domain)"/>
    <property type="match status" value="1"/>
</dbReference>
<dbReference type="InterPro" id="IPR036291">
    <property type="entry name" value="NAD(P)-bd_dom_sf"/>
</dbReference>
<dbReference type="CDD" id="cd00610">
    <property type="entry name" value="OAT_like"/>
    <property type="match status" value="1"/>
</dbReference>
<dbReference type="Proteomes" id="UP000297535">
    <property type="component" value="Unassembled WGS sequence"/>
</dbReference>
<gene>
    <name evidence="6" type="ORF">EU555_13510</name>
</gene>
<evidence type="ECO:0000313" key="7">
    <source>
        <dbReference type="Proteomes" id="UP000297535"/>
    </source>
</evidence>
<dbReference type="FunFam" id="3.40.640.10:FF:000004">
    <property type="entry name" value="Acetylornithine aminotransferase"/>
    <property type="match status" value="1"/>
</dbReference>
<comment type="caution">
    <text evidence="6">The sequence shown here is derived from an EMBL/GenBank/DDBJ whole genome shotgun (WGS) entry which is preliminary data.</text>
</comment>
<keyword evidence="6" id="KW-0808">Transferase</keyword>
<accession>A0A4Z0NRL1</accession>
<dbReference type="InterPro" id="IPR050103">
    <property type="entry name" value="Class-III_PLP-dep_AT"/>
</dbReference>
<dbReference type="InterPro" id="IPR015421">
    <property type="entry name" value="PyrdxlP-dep_Trfase_major"/>
</dbReference>
<evidence type="ECO:0000313" key="6">
    <source>
        <dbReference type="EMBL" id="TGD98926.1"/>
    </source>
</evidence>
<reference evidence="6 7" key="1">
    <citation type="submission" date="2019-04" db="EMBL/GenBank/DDBJ databases">
        <authorList>
            <person name="Feng G."/>
            <person name="Zhu H."/>
        </authorList>
    </citation>
    <scope>NUCLEOTIDE SEQUENCE [LARGE SCALE GENOMIC DNA]</scope>
    <source>
        <strain evidence="6 7">6HR-1</strain>
    </source>
</reference>
<dbReference type="InterPro" id="IPR015424">
    <property type="entry name" value="PyrdxlP-dep_Trfase"/>
</dbReference>
<name>A0A4Z0NRL1_9HYPH</name>
<evidence type="ECO:0000256" key="2">
    <source>
        <dbReference type="ARBA" id="ARBA00022571"/>
    </source>
</evidence>
<proteinExistence type="predicted"/>
<dbReference type="Gene3D" id="3.40.50.720">
    <property type="entry name" value="NAD(P)-binding Rossmann-like Domain"/>
    <property type="match status" value="1"/>
</dbReference>
<dbReference type="Gene3D" id="1.10.10.1830">
    <property type="entry name" value="Non-ribosomal peptide synthase, adenylation domain"/>
    <property type="match status" value="1"/>
</dbReference>
<comment type="cofactor">
    <cofactor evidence="1">
        <name>pyridoxal 5'-phosphate</name>
        <dbReference type="ChEBI" id="CHEBI:597326"/>
    </cofactor>
</comment>
<keyword evidence="3 6" id="KW-0032">Aminotransferase</keyword>
<dbReference type="PANTHER" id="PTHR11986:SF121">
    <property type="entry name" value="BLR3010 PROTEIN"/>
    <property type="match status" value="1"/>
</dbReference>
<dbReference type="GO" id="GO:0030170">
    <property type="term" value="F:pyridoxal phosphate binding"/>
    <property type="evidence" value="ECO:0007669"/>
    <property type="project" value="InterPro"/>
</dbReference>
<dbReference type="Pfam" id="PF00202">
    <property type="entry name" value="Aminotran_3"/>
    <property type="match status" value="1"/>
</dbReference>
<dbReference type="PROSITE" id="PS00600">
    <property type="entry name" value="AA_TRANSFER_CLASS_3"/>
    <property type="match status" value="1"/>
</dbReference>
<dbReference type="InterPro" id="IPR041464">
    <property type="entry name" value="TubC_N"/>
</dbReference>
<evidence type="ECO:0000256" key="4">
    <source>
        <dbReference type="ARBA" id="ARBA00022898"/>
    </source>
</evidence>
<evidence type="ECO:0000256" key="3">
    <source>
        <dbReference type="ARBA" id="ARBA00022576"/>
    </source>
</evidence>
<dbReference type="InterPro" id="IPR044894">
    <property type="entry name" value="TubC_N_sf"/>
</dbReference>
<dbReference type="Pfam" id="PF18563">
    <property type="entry name" value="TubC_N"/>
    <property type="match status" value="1"/>
</dbReference>
<dbReference type="RefSeq" id="WP_135415165.1">
    <property type="nucleotide sequence ID" value="NZ_SRLB01000009.1"/>
</dbReference>
<dbReference type="SUPFAM" id="SSF51735">
    <property type="entry name" value="NAD(P)-binding Rossmann-fold domains"/>
    <property type="match status" value="1"/>
</dbReference>
<dbReference type="GO" id="GO:0042802">
    <property type="term" value="F:identical protein binding"/>
    <property type="evidence" value="ECO:0007669"/>
    <property type="project" value="TreeGrafter"/>
</dbReference>
<dbReference type="Gene3D" id="3.90.1150.10">
    <property type="entry name" value="Aspartate Aminotransferase, domain 1"/>
    <property type="match status" value="1"/>
</dbReference>
<dbReference type="OrthoDB" id="9801834at2"/>
<dbReference type="InterPro" id="IPR049704">
    <property type="entry name" value="Aminotrans_3_PPA_site"/>
</dbReference>
<dbReference type="EMBL" id="SRLB01000009">
    <property type="protein sequence ID" value="TGD98926.1"/>
    <property type="molecule type" value="Genomic_DNA"/>
</dbReference>
<evidence type="ECO:0000259" key="5">
    <source>
        <dbReference type="Pfam" id="PF18563"/>
    </source>
</evidence>
<dbReference type="SUPFAM" id="SSF53383">
    <property type="entry name" value="PLP-dependent transferases"/>
    <property type="match status" value="1"/>
</dbReference>
<dbReference type="InterPro" id="IPR005814">
    <property type="entry name" value="Aminotrans_3"/>
</dbReference>